<dbReference type="GO" id="GO:0005856">
    <property type="term" value="C:cytoskeleton"/>
    <property type="evidence" value="ECO:0007669"/>
    <property type="project" value="UniProtKB-SubCell"/>
</dbReference>
<protein>
    <recommendedName>
        <fullName evidence="5">EFHB C-terminal EF-hand domain-containing protein</fullName>
    </recommendedName>
</protein>
<dbReference type="PANTHER" id="PTHR12086">
    <property type="entry name" value="EF-HAND DOMAIN C-TERMINAL CONTAINING PROTEIN"/>
    <property type="match status" value="1"/>
</dbReference>
<dbReference type="Ensembl" id="ENSACOT00000017081.1">
    <property type="protein sequence ID" value="ENSACOP00000016490.1"/>
    <property type="gene ID" value="ENSACOG00000011467.1"/>
</dbReference>
<evidence type="ECO:0000256" key="1">
    <source>
        <dbReference type="ARBA" id="ARBA00004245"/>
    </source>
</evidence>
<keyword evidence="7" id="KW-1185">Reference proteome</keyword>
<evidence type="ECO:0000313" key="7">
    <source>
        <dbReference type="Proteomes" id="UP000694522"/>
    </source>
</evidence>
<evidence type="ECO:0000256" key="4">
    <source>
        <dbReference type="ARBA" id="ARBA00023212"/>
    </source>
</evidence>
<dbReference type="InterPro" id="IPR057428">
    <property type="entry name" value="EFHB_EF-hand_C"/>
</dbReference>
<name>A0A8B9FWY8_9PSIT</name>
<comment type="subcellular location">
    <subcellularLocation>
        <location evidence="1">Cytoplasm</location>
        <location evidence="1">Cytoskeleton</location>
    </subcellularLocation>
</comment>
<evidence type="ECO:0000313" key="6">
    <source>
        <dbReference type="Ensembl" id="ENSACOP00000016490.1"/>
    </source>
</evidence>
<dbReference type="Proteomes" id="UP000694522">
    <property type="component" value="Unplaced"/>
</dbReference>
<evidence type="ECO:0000256" key="2">
    <source>
        <dbReference type="ARBA" id="ARBA00022490"/>
    </source>
</evidence>
<dbReference type="Pfam" id="PF25325">
    <property type="entry name" value="EF-hand_EFHB_C"/>
    <property type="match status" value="1"/>
</dbReference>
<dbReference type="PANTHER" id="PTHR12086:SF12">
    <property type="entry name" value="EF-HAND DOMAIN-CONTAINING FAMILY MEMBER B"/>
    <property type="match status" value="1"/>
</dbReference>
<dbReference type="InterPro" id="IPR040193">
    <property type="entry name" value="EFHC1/EFHC2/EFHB"/>
</dbReference>
<sequence length="195" mass="21812">PLDFHTGHMGLLKAEKMDALFLPEDTKGLKQEDLVLKKLESSEKTQEILTGPTDHAFANYQTTSSQYNAVVGGLPTTCKYSCLVRGVPSIRSDLPAPRIRHLSDRTNYGDDTSAYALLFPSVFSQKGVYEKDFFKTRPKAEIAGILCNIGMNVSDERFEGIWKQVSMKHQKEEVCVESIKNILDKIHASHTETSC</sequence>
<evidence type="ECO:0000259" key="5">
    <source>
        <dbReference type="Pfam" id="PF25325"/>
    </source>
</evidence>
<organism evidence="6 7">
    <name type="scientific">Amazona collaria</name>
    <name type="common">yellow-billed parrot</name>
    <dbReference type="NCBI Taxonomy" id="241587"/>
    <lineage>
        <taxon>Eukaryota</taxon>
        <taxon>Metazoa</taxon>
        <taxon>Chordata</taxon>
        <taxon>Craniata</taxon>
        <taxon>Vertebrata</taxon>
        <taxon>Euteleostomi</taxon>
        <taxon>Archelosauria</taxon>
        <taxon>Archosauria</taxon>
        <taxon>Dinosauria</taxon>
        <taxon>Saurischia</taxon>
        <taxon>Theropoda</taxon>
        <taxon>Coelurosauria</taxon>
        <taxon>Aves</taxon>
        <taxon>Neognathae</taxon>
        <taxon>Neoaves</taxon>
        <taxon>Telluraves</taxon>
        <taxon>Australaves</taxon>
        <taxon>Psittaciformes</taxon>
        <taxon>Psittacidae</taxon>
        <taxon>Amazona</taxon>
    </lineage>
</organism>
<dbReference type="AlphaFoldDB" id="A0A8B9FWY8"/>
<reference evidence="6" key="1">
    <citation type="submission" date="2025-08" db="UniProtKB">
        <authorList>
            <consortium name="Ensembl"/>
        </authorList>
    </citation>
    <scope>IDENTIFICATION</scope>
</reference>
<keyword evidence="2" id="KW-0963">Cytoplasm</keyword>
<keyword evidence="3" id="KW-0677">Repeat</keyword>
<feature type="domain" description="EFHB C-terminal EF-hand" evidence="5">
    <location>
        <begin position="115"/>
        <end position="188"/>
    </location>
</feature>
<accession>A0A8B9FWY8</accession>
<proteinExistence type="predicted"/>
<reference evidence="6" key="2">
    <citation type="submission" date="2025-09" db="UniProtKB">
        <authorList>
            <consortium name="Ensembl"/>
        </authorList>
    </citation>
    <scope>IDENTIFICATION</scope>
</reference>
<keyword evidence="4" id="KW-0206">Cytoskeleton</keyword>
<evidence type="ECO:0000256" key="3">
    <source>
        <dbReference type="ARBA" id="ARBA00022737"/>
    </source>
</evidence>